<proteinExistence type="predicted"/>
<dbReference type="EMBL" id="RWGY01000029">
    <property type="protein sequence ID" value="TVU20145.1"/>
    <property type="molecule type" value="Genomic_DNA"/>
</dbReference>
<dbReference type="PANTHER" id="PTHR33065:SF187">
    <property type="entry name" value="DUF6598 DOMAIN-CONTAINING PROTEIN"/>
    <property type="match status" value="1"/>
</dbReference>
<comment type="caution">
    <text evidence="3">The sequence shown here is derived from an EMBL/GenBank/DDBJ whole genome shotgun (WGS) entry which is preliminary data.</text>
</comment>
<evidence type="ECO:0000259" key="2">
    <source>
        <dbReference type="Pfam" id="PF20241"/>
    </source>
</evidence>
<organism evidence="3 4">
    <name type="scientific">Eragrostis curvula</name>
    <name type="common">weeping love grass</name>
    <dbReference type="NCBI Taxonomy" id="38414"/>
    <lineage>
        <taxon>Eukaryota</taxon>
        <taxon>Viridiplantae</taxon>
        <taxon>Streptophyta</taxon>
        <taxon>Embryophyta</taxon>
        <taxon>Tracheophyta</taxon>
        <taxon>Spermatophyta</taxon>
        <taxon>Magnoliopsida</taxon>
        <taxon>Liliopsida</taxon>
        <taxon>Poales</taxon>
        <taxon>Poaceae</taxon>
        <taxon>PACMAD clade</taxon>
        <taxon>Chloridoideae</taxon>
        <taxon>Eragrostideae</taxon>
        <taxon>Eragrostidinae</taxon>
        <taxon>Eragrostis</taxon>
    </lineage>
</organism>
<gene>
    <name evidence="3" type="ORF">EJB05_36340</name>
</gene>
<accession>A0A5J9U936</accession>
<dbReference type="PANTHER" id="PTHR33065">
    <property type="entry name" value="OS07G0486400 PROTEIN"/>
    <property type="match status" value="1"/>
</dbReference>
<dbReference type="InterPro" id="IPR046533">
    <property type="entry name" value="DUF6598"/>
</dbReference>
<name>A0A5J9U936_9POAL</name>
<reference evidence="3 4" key="1">
    <citation type="journal article" date="2019" name="Sci. Rep.">
        <title>A high-quality genome of Eragrostis curvula grass provides insights into Poaceae evolution and supports new strategies to enhance forage quality.</title>
        <authorList>
            <person name="Carballo J."/>
            <person name="Santos B.A.C.M."/>
            <person name="Zappacosta D."/>
            <person name="Garbus I."/>
            <person name="Selva J.P."/>
            <person name="Gallo C.A."/>
            <person name="Diaz A."/>
            <person name="Albertini E."/>
            <person name="Caccamo M."/>
            <person name="Echenique V."/>
        </authorList>
    </citation>
    <scope>NUCLEOTIDE SEQUENCE [LARGE SCALE GENOMIC DNA]</scope>
    <source>
        <strain evidence="4">cv. Victoria</strain>
        <tissue evidence="3">Leaf</tissue>
    </source>
</reference>
<dbReference type="OrthoDB" id="686435at2759"/>
<feature type="domain" description="DUF6598" evidence="2">
    <location>
        <begin position="258"/>
        <end position="490"/>
    </location>
</feature>
<dbReference type="Proteomes" id="UP000324897">
    <property type="component" value="Chromosome 7"/>
</dbReference>
<evidence type="ECO:0000313" key="3">
    <source>
        <dbReference type="EMBL" id="TVU20145.1"/>
    </source>
</evidence>
<dbReference type="AlphaFoldDB" id="A0A5J9U936"/>
<dbReference type="Pfam" id="PF20241">
    <property type="entry name" value="DUF6598"/>
    <property type="match status" value="1"/>
</dbReference>
<feature type="compositionally biased region" description="Basic residues" evidence="1">
    <location>
        <begin position="42"/>
        <end position="56"/>
    </location>
</feature>
<protein>
    <recommendedName>
        <fullName evidence="2">DUF6598 domain-containing protein</fullName>
    </recommendedName>
</protein>
<evidence type="ECO:0000256" key="1">
    <source>
        <dbReference type="SAM" id="MobiDB-lite"/>
    </source>
</evidence>
<sequence>MAHAICQDGKIMEVGDEPDCSKAWSRGNITSGISFSTSMLNRKSKPKQMKRTRRRQSSTSVPEQAGKRGLEKMARKKIADLSKRVTPVDLYVLLEGTGKTYVQSSTRAKKARNRSIQDHFGSLEIEDALPLDQDEDWGLDMLLDLDMDCGLDPEEDCGLDLQLGPYMECGFDSGLEPDWNDDNFSSEVKQEERVVKALHLVRLYMITECDPVHHIPVRTRFCKFNLALFDFEKESTASRGPSILTLTSHDQIKLADSINVVSFKILKSDVGYPMSVYGTVLVRDQVDYKCIYLFKREKDNPQVITLPKDTLTLADPCRGLAVTDGMYFEIDLKVKRDDSGDTDFSKGVIERDIFVSGRRKLMTRLLTSWHSTVQLAYTPVPFAVAASLAINILEGPLNFFNGEVIAWTSGNKNRIILYDSKMAGTKTEIGGDGSVALSRCLVAVPVKEELLLRICVREGDHDVACFELTLDHLDDDRICCQSSCELQVKIEWTAILNRSEVGVLRNLGHTLLLV</sequence>
<dbReference type="Gramene" id="TVU20145">
    <property type="protein sequence ID" value="TVU20145"/>
    <property type="gene ID" value="EJB05_36340"/>
</dbReference>
<keyword evidence="4" id="KW-1185">Reference proteome</keyword>
<feature type="region of interest" description="Disordered" evidence="1">
    <location>
        <begin position="36"/>
        <end position="72"/>
    </location>
</feature>
<evidence type="ECO:0000313" key="4">
    <source>
        <dbReference type="Proteomes" id="UP000324897"/>
    </source>
</evidence>